<evidence type="ECO:0000256" key="7">
    <source>
        <dbReference type="SAM" id="Phobius"/>
    </source>
</evidence>
<evidence type="ECO:0000256" key="1">
    <source>
        <dbReference type="ARBA" id="ARBA00004651"/>
    </source>
</evidence>
<reference evidence="8 9" key="1">
    <citation type="journal article" date="2024" name="Chem. Sci.">
        <title>Discovery of megapolipeptins by genome mining of a Burkholderiales bacteria collection.</title>
        <authorList>
            <person name="Paulo B.S."/>
            <person name="Recchia M.J.J."/>
            <person name="Lee S."/>
            <person name="Fergusson C.H."/>
            <person name="Romanowski S.B."/>
            <person name="Hernandez A."/>
            <person name="Krull N."/>
            <person name="Liu D.Y."/>
            <person name="Cavanagh H."/>
            <person name="Bos A."/>
            <person name="Gray C.A."/>
            <person name="Murphy B.T."/>
            <person name="Linington R.G."/>
            <person name="Eustaquio A.S."/>
        </authorList>
    </citation>
    <scope>NUCLEOTIDE SEQUENCE [LARGE SCALE GENOMIC DNA]</scope>
    <source>
        <strain evidence="8 9">RL21-008-BIB-A</strain>
    </source>
</reference>
<dbReference type="RefSeq" id="WP_408159530.1">
    <property type="nucleotide sequence ID" value="NZ_JAQQFM010000008.1"/>
</dbReference>
<evidence type="ECO:0000256" key="4">
    <source>
        <dbReference type="ARBA" id="ARBA00022989"/>
    </source>
</evidence>
<evidence type="ECO:0000256" key="2">
    <source>
        <dbReference type="ARBA" id="ARBA00022475"/>
    </source>
</evidence>
<keyword evidence="2" id="KW-1003">Cell membrane</keyword>
<feature type="compositionally biased region" description="Low complexity" evidence="6">
    <location>
        <begin position="1"/>
        <end position="19"/>
    </location>
</feature>
<evidence type="ECO:0000256" key="3">
    <source>
        <dbReference type="ARBA" id="ARBA00022692"/>
    </source>
</evidence>
<name>A0ABW9AE84_9BURK</name>
<proteinExistence type="predicted"/>
<comment type="subcellular location">
    <subcellularLocation>
        <location evidence="1">Cell membrane</location>
        <topology evidence="1">Multi-pass membrane protein</topology>
    </subcellularLocation>
</comment>
<evidence type="ECO:0000313" key="8">
    <source>
        <dbReference type="EMBL" id="MFL9926322.1"/>
    </source>
</evidence>
<accession>A0ABW9AE84</accession>
<feature type="compositionally biased region" description="Polar residues" evidence="6">
    <location>
        <begin position="124"/>
        <end position="149"/>
    </location>
</feature>
<comment type="caution">
    <text evidence="8">The sequence shown here is derived from an EMBL/GenBank/DDBJ whole genome shotgun (WGS) entry which is preliminary data.</text>
</comment>
<feature type="transmembrane region" description="Helical" evidence="7">
    <location>
        <begin position="353"/>
        <end position="380"/>
    </location>
</feature>
<dbReference type="Proteomes" id="UP001629246">
    <property type="component" value="Unassembled WGS sequence"/>
</dbReference>
<sequence length="515" mass="54655">MNDNNNSAPASDPSNDPSSRATPPFPVTLAHKTMATSAGSAAAKSGLRAGAGLLVGGAVAGGLGLLFAKRRTNQKKQAQQQKSGAAASAARPLSISKDSPYSSSAALAASRPPLPKAPRAAPDKNTSARKTTANKSKNSGQHGKTQSDMPAQIARAVTLILPLVAAHQERRRHEREKQDEHDKKKEEVVNVLKEQVEAIPASHARAPVATIDGKTRVQRMGQLCMAAVNAWLEDFAPSMGAAIAYYTIFSIAPMLVIAIAVAGMIFGQDAAQGEIVNQIGSIVGNEGAAAIQSLLLSVSKPTDGIIATALSVVTLAVGATAVFAELQSALDRIWRMPAIARKTGIWNLLRTRLLSFGLILGLGFVLIISLIVSAGLAAIGKWWGGWFEGWQIVLQLLNFVISFVVFAGLFSVIYKFMPRVTLSWHDVWIGSVVTTVLFIIGKYLIGLYLGRTGMASGFGAAGSFALLLAWIYYSAQIFLLGAEFTWIYANNFGSKAKRARRAEQARTPAPEIVGL</sequence>
<protein>
    <submittedName>
        <fullName evidence="8">YihY/virulence factor BrkB family protein</fullName>
    </submittedName>
</protein>
<dbReference type="EMBL" id="JAQQFM010000008">
    <property type="protein sequence ID" value="MFL9926322.1"/>
    <property type="molecule type" value="Genomic_DNA"/>
</dbReference>
<keyword evidence="9" id="KW-1185">Reference proteome</keyword>
<keyword evidence="3 7" id="KW-0812">Transmembrane</keyword>
<feature type="region of interest" description="Disordered" evidence="6">
    <location>
        <begin position="74"/>
        <end position="149"/>
    </location>
</feature>
<feature type="compositionally biased region" description="Low complexity" evidence="6">
    <location>
        <begin position="99"/>
        <end position="111"/>
    </location>
</feature>
<evidence type="ECO:0000313" key="9">
    <source>
        <dbReference type="Proteomes" id="UP001629246"/>
    </source>
</evidence>
<feature type="transmembrane region" description="Helical" evidence="7">
    <location>
        <begin position="426"/>
        <end position="450"/>
    </location>
</feature>
<feature type="transmembrane region" description="Helical" evidence="7">
    <location>
        <begin position="392"/>
        <end position="414"/>
    </location>
</feature>
<keyword evidence="4 7" id="KW-1133">Transmembrane helix</keyword>
<feature type="transmembrane region" description="Helical" evidence="7">
    <location>
        <begin position="243"/>
        <end position="266"/>
    </location>
</feature>
<evidence type="ECO:0000256" key="6">
    <source>
        <dbReference type="SAM" id="MobiDB-lite"/>
    </source>
</evidence>
<dbReference type="PANTHER" id="PTHR30213">
    <property type="entry name" value="INNER MEMBRANE PROTEIN YHJD"/>
    <property type="match status" value="1"/>
</dbReference>
<feature type="region of interest" description="Disordered" evidence="6">
    <location>
        <begin position="1"/>
        <end position="26"/>
    </location>
</feature>
<feature type="compositionally biased region" description="Low complexity" evidence="6">
    <location>
        <begin position="75"/>
        <end position="90"/>
    </location>
</feature>
<evidence type="ECO:0000256" key="5">
    <source>
        <dbReference type="ARBA" id="ARBA00023136"/>
    </source>
</evidence>
<feature type="transmembrane region" description="Helical" evidence="7">
    <location>
        <begin position="304"/>
        <end position="326"/>
    </location>
</feature>
<organism evidence="8 9">
    <name type="scientific">Herbaspirillum lusitanum</name>
    <dbReference type="NCBI Taxonomy" id="213312"/>
    <lineage>
        <taxon>Bacteria</taxon>
        <taxon>Pseudomonadati</taxon>
        <taxon>Pseudomonadota</taxon>
        <taxon>Betaproteobacteria</taxon>
        <taxon>Burkholderiales</taxon>
        <taxon>Oxalobacteraceae</taxon>
        <taxon>Herbaspirillum</taxon>
    </lineage>
</organism>
<feature type="transmembrane region" description="Helical" evidence="7">
    <location>
        <begin position="49"/>
        <end position="68"/>
    </location>
</feature>
<keyword evidence="5 7" id="KW-0472">Membrane</keyword>
<dbReference type="PANTHER" id="PTHR30213:SF1">
    <property type="entry name" value="INNER MEMBRANE PROTEIN YHJD"/>
    <property type="match status" value="1"/>
</dbReference>
<dbReference type="Pfam" id="PF03631">
    <property type="entry name" value="Virul_fac_BrkB"/>
    <property type="match status" value="1"/>
</dbReference>
<dbReference type="InterPro" id="IPR017039">
    <property type="entry name" value="Virul_fac_BrkB"/>
</dbReference>
<gene>
    <name evidence="8" type="ORF">PQR62_18750</name>
</gene>
<feature type="transmembrane region" description="Helical" evidence="7">
    <location>
        <begin position="470"/>
        <end position="489"/>
    </location>
</feature>